<sequence>MAEDFIIDKNAFVTAKGMFDVIVGETKHIEEGEDVGLVKSLGYKAIFATRNLMFSPMTLSVFEMMGQNGVKNLFYRGGYHSGEIFAEETVGSGMAKWDESLFRYHETITIATGWGYLHYEEINLDLENPRIVSKMKNHPCATTVPEIMKYGIQKNPGLKINFNQTFCDYHTGWILAILRMIMEKNGADTGFLSRLRGKEEYCQVQEGHDHCKHVIGIFE</sequence>
<gene>
    <name evidence="1" type="ORF">JW984_13725</name>
</gene>
<evidence type="ECO:0000313" key="2">
    <source>
        <dbReference type="Proteomes" id="UP000809273"/>
    </source>
</evidence>
<dbReference type="Gene3D" id="3.30.1380.20">
    <property type="entry name" value="Trafficking protein particle complex subunit 3"/>
    <property type="match status" value="1"/>
</dbReference>
<reference evidence="1" key="1">
    <citation type="journal article" date="2021" name="Environ. Microbiol.">
        <title>Genomic characterization of three novel Desulfobacterota classes expand the metabolic and phylogenetic diversity of the phylum.</title>
        <authorList>
            <person name="Murphy C.L."/>
            <person name="Biggerstaff J."/>
            <person name="Eichhorn A."/>
            <person name="Ewing E."/>
            <person name="Shahan R."/>
            <person name="Soriano D."/>
            <person name="Stewart S."/>
            <person name="VanMol K."/>
            <person name="Walker R."/>
            <person name="Walters P."/>
            <person name="Elshahed M.S."/>
            <person name="Youssef N.H."/>
        </authorList>
    </citation>
    <scope>NUCLEOTIDE SEQUENCE</scope>
    <source>
        <strain evidence="1">Zod_Metabat.24</strain>
    </source>
</reference>
<organism evidence="1 2">
    <name type="scientific">Candidatus Zymogenus saltonus</name>
    <dbReference type="NCBI Taxonomy" id="2844893"/>
    <lineage>
        <taxon>Bacteria</taxon>
        <taxon>Deltaproteobacteria</taxon>
        <taxon>Candidatus Zymogenia</taxon>
        <taxon>Candidatus Zymogeniales</taxon>
        <taxon>Candidatus Zymogenaceae</taxon>
        <taxon>Candidatus Zymogenus</taxon>
    </lineage>
</organism>
<dbReference type="AlphaFoldDB" id="A0A9D8KGP3"/>
<protein>
    <submittedName>
        <fullName evidence="1">Uncharacterized protein</fullName>
    </submittedName>
</protein>
<dbReference type="EMBL" id="JAFGIX010000070">
    <property type="protein sequence ID" value="MBN1574252.1"/>
    <property type="molecule type" value="Genomic_DNA"/>
</dbReference>
<dbReference type="InterPro" id="IPR024096">
    <property type="entry name" value="NO_sig/Golgi_transp_ligand-bd"/>
</dbReference>
<accession>A0A9D8KGP3</accession>
<proteinExistence type="predicted"/>
<name>A0A9D8KGP3_9DELT</name>
<dbReference type="Proteomes" id="UP000809273">
    <property type="component" value="Unassembled WGS sequence"/>
</dbReference>
<dbReference type="SUPFAM" id="SSF111126">
    <property type="entry name" value="Ligand-binding domain in the NO signalling and Golgi transport"/>
    <property type="match status" value="1"/>
</dbReference>
<evidence type="ECO:0000313" key="1">
    <source>
        <dbReference type="EMBL" id="MBN1574252.1"/>
    </source>
</evidence>
<comment type="caution">
    <text evidence="1">The sequence shown here is derived from an EMBL/GenBank/DDBJ whole genome shotgun (WGS) entry which is preliminary data.</text>
</comment>
<reference evidence="1" key="2">
    <citation type="submission" date="2021-01" db="EMBL/GenBank/DDBJ databases">
        <authorList>
            <person name="Hahn C.R."/>
            <person name="Youssef N.H."/>
            <person name="Elshahed M."/>
        </authorList>
    </citation>
    <scope>NUCLEOTIDE SEQUENCE</scope>
    <source>
        <strain evidence="1">Zod_Metabat.24</strain>
    </source>
</reference>